<protein>
    <submittedName>
        <fullName evidence="2">Beta-lactamase family protein</fullName>
    </submittedName>
</protein>
<accession>A0ABS1WX73</accession>
<gene>
    <name evidence="2" type="ORF">JM946_12320</name>
</gene>
<dbReference type="EMBL" id="JAEVLS010000002">
    <property type="protein sequence ID" value="MBM0105542.1"/>
    <property type="molecule type" value="Genomic_DNA"/>
</dbReference>
<comment type="caution">
    <text evidence="2">The sequence shown here is derived from an EMBL/GenBank/DDBJ whole genome shotgun (WGS) entry which is preliminary data.</text>
</comment>
<dbReference type="InterPro" id="IPR012338">
    <property type="entry name" value="Beta-lactam/transpept-like"/>
</dbReference>
<keyword evidence="3" id="KW-1185">Reference proteome</keyword>
<evidence type="ECO:0000313" key="3">
    <source>
        <dbReference type="Proteomes" id="UP000661077"/>
    </source>
</evidence>
<dbReference type="Pfam" id="PF00144">
    <property type="entry name" value="Beta-lactamase"/>
    <property type="match status" value="1"/>
</dbReference>
<organism evidence="2 3">
    <name type="scientific">Steroidobacter gossypii</name>
    <dbReference type="NCBI Taxonomy" id="2805490"/>
    <lineage>
        <taxon>Bacteria</taxon>
        <taxon>Pseudomonadati</taxon>
        <taxon>Pseudomonadota</taxon>
        <taxon>Gammaproteobacteria</taxon>
        <taxon>Steroidobacterales</taxon>
        <taxon>Steroidobacteraceae</taxon>
        <taxon>Steroidobacter</taxon>
    </lineage>
</organism>
<dbReference type="SUPFAM" id="SSF56601">
    <property type="entry name" value="beta-lactamase/transpeptidase-like"/>
    <property type="match status" value="1"/>
</dbReference>
<evidence type="ECO:0000259" key="1">
    <source>
        <dbReference type="Pfam" id="PF00144"/>
    </source>
</evidence>
<dbReference type="InterPro" id="IPR050491">
    <property type="entry name" value="AmpC-like"/>
</dbReference>
<dbReference type="Gene3D" id="3.40.710.10">
    <property type="entry name" value="DD-peptidase/beta-lactamase superfamily"/>
    <property type="match status" value="1"/>
</dbReference>
<name>A0ABS1WX73_9GAMM</name>
<proteinExistence type="predicted"/>
<dbReference type="Proteomes" id="UP000661077">
    <property type="component" value="Unassembled WGS sequence"/>
</dbReference>
<dbReference type="InterPro" id="IPR001466">
    <property type="entry name" value="Beta-lactam-related"/>
</dbReference>
<dbReference type="PANTHER" id="PTHR46825">
    <property type="entry name" value="D-ALANYL-D-ALANINE-CARBOXYPEPTIDASE/ENDOPEPTIDASE AMPH"/>
    <property type="match status" value="1"/>
</dbReference>
<feature type="domain" description="Beta-lactamase-related" evidence="1">
    <location>
        <begin position="2"/>
        <end position="298"/>
    </location>
</feature>
<dbReference type="PANTHER" id="PTHR46825:SF9">
    <property type="entry name" value="BETA-LACTAMASE-RELATED DOMAIN-CONTAINING PROTEIN"/>
    <property type="match status" value="1"/>
</dbReference>
<evidence type="ECO:0000313" key="2">
    <source>
        <dbReference type="EMBL" id="MBM0105542.1"/>
    </source>
</evidence>
<sequence length="415" mass="45086">MRNQRIPGLALAVIREGRPVKVTGYGLANIELAVPATPDTVFRIASVSKQIMATAVMLLASEGKLDLDDPICRYIAGCPESWQPIRIRHVLTHTSGLSREAPGNSPFKVESDMDVIRRAFAAPTLSKPGDQWSYSNLGYSVLAQIISHTSGKSWSDFIAERIFAPLGMTATRTTDFIEIVPNRASGYQFRDNRQRNVPPLLALRPSGAFLSTLRDLVKWDAAVTAGTLIPNAMQEQMWTAALLTDGSSTNYGFGWWIDQVAGHRRVRHGGTNPGFRAEYARFVDEKLDVIVLANGESARTDEIAVVVAGHFIPGLSPEREIIALSPSALTAYAGQYRVSEAEVLTIAVDGPGLSIQSSTGSSQFRMLPETSSVFFISKSESYVFIREGSTVKQMEVRNGTAGSLGPAVLTAQKVQ</sequence>
<reference evidence="2 3" key="1">
    <citation type="journal article" date="2021" name="Int. J. Syst. Evol. Microbiol.">
        <title>Steroidobacter gossypii sp. nov., isolated from soil of cotton cropping field.</title>
        <authorList>
            <person name="Huang R."/>
            <person name="Yang S."/>
            <person name="Zhen C."/>
            <person name="Liu W."/>
        </authorList>
    </citation>
    <scope>NUCLEOTIDE SEQUENCE [LARGE SCALE GENOMIC DNA]</scope>
    <source>
        <strain evidence="2 3">S1-65</strain>
    </source>
</reference>